<dbReference type="SUPFAM" id="SSF53335">
    <property type="entry name" value="S-adenosyl-L-methionine-dependent methyltransferases"/>
    <property type="match status" value="1"/>
</dbReference>
<accession>A0A0W0VLT4</accession>
<dbReference type="PANTHER" id="PTHR43619:SF2">
    <property type="entry name" value="S-ADENOSYL-L-METHIONINE-DEPENDENT METHYLTRANSFERASES SUPERFAMILY PROTEIN"/>
    <property type="match status" value="1"/>
</dbReference>
<dbReference type="STRING" id="45067.Llan_1720"/>
<dbReference type="PATRIC" id="fig|45067.4.peg.1806"/>
<dbReference type="InterPro" id="IPR029063">
    <property type="entry name" value="SAM-dependent_MTases_sf"/>
</dbReference>
<evidence type="ECO:0000313" key="4">
    <source>
        <dbReference type="Proteomes" id="UP000054869"/>
    </source>
</evidence>
<protein>
    <submittedName>
        <fullName evidence="3">Leucine carboxyl methyltransferase</fullName>
    </submittedName>
</protein>
<dbReference type="Proteomes" id="UP000054869">
    <property type="component" value="Unassembled WGS sequence"/>
</dbReference>
<dbReference type="InterPro" id="IPR007213">
    <property type="entry name" value="Ppm1/Ppm2/Tcmp"/>
</dbReference>
<organism evidence="3 4">
    <name type="scientific">Legionella lansingensis</name>
    <dbReference type="NCBI Taxonomy" id="45067"/>
    <lineage>
        <taxon>Bacteria</taxon>
        <taxon>Pseudomonadati</taxon>
        <taxon>Pseudomonadota</taxon>
        <taxon>Gammaproteobacteria</taxon>
        <taxon>Legionellales</taxon>
        <taxon>Legionellaceae</taxon>
        <taxon>Legionella</taxon>
    </lineage>
</organism>
<evidence type="ECO:0000256" key="2">
    <source>
        <dbReference type="ARBA" id="ARBA00022679"/>
    </source>
</evidence>
<dbReference type="eggNOG" id="COG3315">
    <property type="taxonomic scope" value="Bacteria"/>
</dbReference>
<keyword evidence="4" id="KW-1185">Reference proteome</keyword>
<evidence type="ECO:0000313" key="3">
    <source>
        <dbReference type="EMBL" id="KTD20990.1"/>
    </source>
</evidence>
<gene>
    <name evidence="3" type="ORF">Llan_1720</name>
</gene>
<dbReference type="GO" id="GO:0008168">
    <property type="term" value="F:methyltransferase activity"/>
    <property type="evidence" value="ECO:0007669"/>
    <property type="project" value="UniProtKB-KW"/>
</dbReference>
<keyword evidence="2 3" id="KW-0808">Transferase</keyword>
<dbReference type="OrthoDB" id="9806164at2"/>
<dbReference type="AlphaFoldDB" id="A0A0W0VLT4"/>
<dbReference type="GO" id="GO:0032259">
    <property type="term" value="P:methylation"/>
    <property type="evidence" value="ECO:0007669"/>
    <property type="project" value="UniProtKB-KW"/>
</dbReference>
<name>A0A0W0VLT4_9GAMM</name>
<dbReference type="Pfam" id="PF04072">
    <property type="entry name" value="LCM"/>
    <property type="match status" value="1"/>
</dbReference>
<keyword evidence="1 3" id="KW-0489">Methyltransferase</keyword>
<sequence>MQSKHESIPDDIKPSVTALSVAMAFARSLDTGHVYLFSKQELALIKHFVNIGKQSLYGFNWVLSESLSHMPYSIQQSFFNAVVVPGYDQLIMLRKLMIKNKIESAIEAGVEQIIFLGGGYDIRALVTALIHPDIRVYELDRGPTREHKIKGLKTMPQEISLEEGSITELSDGTISVGNNLKYIECDLGKNDLLNTLEVHGFEKEKKTLVIGEGLTMYLSQEENRALLTSLAKILKDNDEVLLSFMSEIASSKIAEASLKRSKETYRFSLAPQNVIAFVEESGFCVDRKFVAASMLDEVGDLSAADYHKKNKNRPKEYYYYYKNPRKN</sequence>
<dbReference type="PANTHER" id="PTHR43619">
    <property type="entry name" value="S-ADENOSYL-L-METHIONINE-DEPENDENT METHYLTRANSFERASE YKTD-RELATED"/>
    <property type="match status" value="1"/>
</dbReference>
<dbReference type="EMBL" id="LNYI01000033">
    <property type="protein sequence ID" value="KTD20990.1"/>
    <property type="molecule type" value="Genomic_DNA"/>
</dbReference>
<reference evidence="3 4" key="1">
    <citation type="submission" date="2015-11" db="EMBL/GenBank/DDBJ databases">
        <title>Genomic analysis of 38 Legionella species identifies large and diverse effector repertoires.</title>
        <authorList>
            <person name="Burstein D."/>
            <person name="Amaro F."/>
            <person name="Zusman T."/>
            <person name="Lifshitz Z."/>
            <person name="Cohen O."/>
            <person name="Gilbert J.A."/>
            <person name="Pupko T."/>
            <person name="Shuman H.A."/>
            <person name="Segal G."/>
        </authorList>
    </citation>
    <scope>NUCLEOTIDE SEQUENCE [LARGE SCALE GENOMIC DNA]</scope>
    <source>
        <strain evidence="3 4">ATCC 49751</strain>
    </source>
</reference>
<dbReference type="Gene3D" id="3.40.50.150">
    <property type="entry name" value="Vaccinia Virus protein VP39"/>
    <property type="match status" value="1"/>
</dbReference>
<evidence type="ECO:0000256" key="1">
    <source>
        <dbReference type="ARBA" id="ARBA00022603"/>
    </source>
</evidence>
<dbReference type="RefSeq" id="WP_028372285.1">
    <property type="nucleotide sequence ID" value="NZ_CAAAJD010000002.1"/>
</dbReference>
<proteinExistence type="predicted"/>
<comment type="caution">
    <text evidence="3">The sequence shown here is derived from an EMBL/GenBank/DDBJ whole genome shotgun (WGS) entry which is preliminary data.</text>
</comment>